<feature type="transmembrane region" description="Helical" evidence="4">
    <location>
        <begin position="401"/>
        <end position="420"/>
    </location>
</feature>
<dbReference type="PANTHER" id="PTHR22990">
    <property type="entry name" value="F-BOX ONLY PROTEIN"/>
    <property type="match status" value="1"/>
</dbReference>
<keyword evidence="4" id="KW-0812">Transmembrane</keyword>
<keyword evidence="4" id="KW-1133">Transmembrane helix</keyword>
<evidence type="ECO:0000256" key="5">
    <source>
        <dbReference type="SAM" id="SignalP"/>
    </source>
</evidence>
<evidence type="ECO:0000256" key="4">
    <source>
        <dbReference type="SAM" id="Phobius"/>
    </source>
</evidence>
<dbReference type="RefSeq" id="WP_125009693.1">
    <property type="nucleotide sequence ID" value="NZ_BHZK01000001.1"/>
</dbReference>
<dbReference type="PANTHER" id="PTHR22990:SF15">
    <property type="entry name" value="F-BOX ONLY PROTEIN 10"/>
    <property type="match status" value="1"/>
</dbReference>
<organism evidence="7 8">
    <name type="scientific">Parageobacillus thermoglucosidasius</name>
    <name type="common">Geobacillus thermoglucosidasius</name>
    <dbReference type="NCBI Taxonomy" id="1426"/>
    <lineage>
        <taxon>Bacteria</taxon>
        <taxon>Bacillati</taxon>
        <taxon>Bacillota</taxon>
        <taxon>Bacilli</taxon>
        <taxon>Bacillales</taxon>
        <taxon>Anoxybacillaceae</taxon>
        <taxon>Parageobacillus</taxon>
    </lineage>
</organism>
<keyword evidence="2" id="KW-0677">Repeat</keyword>
<feature type="signal peptide" evidence="5">
    <location>
        <begin position="1"/>
        <end position="23"/>
    </location>
</feature>
<sequence>MKNYCCFFLFFIVFWTFPLTYHAEDTLQSRIDKAPEHGVVKLPSGVYNETIVLSKPVTLEGVGQVTIRSCSKKPVITIQGQQVTLRHVNVEQCSNGKDTEAIYVTGKHHRLENVHIRTKQFGIKLDQTSNTVIEGVSVKGEQKGNGIDLWESDWNIIHDVRMDQVRDGIYMENSHSNQITQNDIRHSRYGIHIMFSDHITVKNNVLRDNITGAMVMGTKGTKIEKNELIFNNRNINAQGLLLYDASETEAARNKISYNRVGVYAESAENNRILANEIRGNFIGIQFKNANANTVSDNAFIGNVIEAQAIKSSENAIAHNYWDASLKLDTTGSGMSAIPYRADPFFLRLTNDVPEYQLFFQAPGMIVLQKLLKSPDNEVMTDEAPLMKAATYDGQMHASSKMLLGAVSVSMLAGSISLFMIGRKRR</sequence>
<dbReference type="InterPro" id="IPR007742">
    <property type="entry name" value="NosD_dom"/>
</dbReference>
<evidence type="ECO:0000259" key="6">
    <source>
        <dbReference type="Pfam" id="PF05048"/>
    </source>
</evidence>
<evidence type="ECO:0000313" key="7">
    <source>
        <dbReference type="EMBL" id="UOE75027.1"/>
    </source>
</evidence>
<keyword evidence="4" id="KW-0472">Membrane</keyword>
<keyword evidence="5" id="KW-0732">Signal</keyword>
<dbReference type="InterPro" id="IPR012334">
    <property type="entry name" value="Pectin_lyas_fold"/>
</dbReference>
<protein>
    <submittedName>
        <fullName evidence="7">Right-handed parallel beta-helix repeat-containing protein</fullName>
    </submittedName>
</protein>
<comment type="pathway">
    <text evidence="1">Protein modification; protein ubiquitination.</text>
</comment>
<name>A0AB38QX28_PARTM</name>
<keyword evidence="3" id="KW-0833">Ubl conjugation pathway</keyword>
<feature type="domain" description="Periplasmic copper-binding protein NosD beta helix" evidence="6">
    <location>
        <begin position="131"/>
        <end position="325"/>
    </location>
</feature>
<gene>
    <name evidence="7" type="ORF">IMI45_11750</name>
</gene>
<evidence type="ECO:0000256" key="3">
    <source>
        <dbReference type="ARBA" id="ARBA00022786"/>
    </source>
</evidence>
<accession>A0AB38QX28</accession>
<dbReference type="InterPro" id="IPR051550">
    <property type="entry name" value="SCF-Subunits/Alg-Epimerases"/>
</dbReference>
<dbReference type="InterPro" id="IPR011050">
    <property type="entry name" value="Pectin_lyase_fold/virulence"/>
</dbReference>
<evidence type="ECO:0000256" key="1">
    <source>
        <dbReference type="ARBA" id="ARBA00004906"/>
    </source>
</evidence>
<dbReference type="EMBL" id="CP063414">
    <property type="protein sequence ID" value="UOE75027.1"/>
    <property type="molecule type" value="Genomic_DNA"/>
</dbReference>
<dbReference type="SMART" id="SM00710">
    <property type="entry name" value="PbH1"/>
    <property type="match status" value="8"/>
</dbReference>
<proteinExistence type="predicted"/>
<dbReference type="Gene3D" id="2.160.20.10">
    <property type="entry name" value="Single-stranded right-handed beta-helix, Pectin lyase-like"/>
    <property type="match status" value="2"/>
</dbReference>
<feature type="chain" id="PRO_5044307071" evidence="5">
    <location>
        <begin position="24"/>
        <end position="425"/>
    </location>
</feature>
<dbReference type="InterPro" id="IPR022441">
    <property type="entry name" value="Para_beta_helix_rpt-2"/>
</dbReference>
<dbReference type="InterPro" id="IPR006626">
    <property type="entry name" value="PbH1"/>
</dbReference>
<dbReference type="SUPFAM" id="SSF51126">
    <property type="entry name" value="Pectin lyase-like"/>
    <property type="match status" value="1"/>
</dbReference>
<dbReference type="Proteomes" id="UP001058458">
    <property type="component" value="Chromosome"/>
</dbReference>
<dbReference type="Pfam" id="PF05048">
    <property type="entry name" value="NosD"/>
    <property type="match status" value="1"/>
</dbReference>
<evidence type="ECO:0000256" key="2">
    <source>
        <dbReference type="ARBA" id="ARBA00022737"/>
    </source>
</evidence>
<dbReference type="NCBIfam" id="TIGR03804">
    <property type="entry name" value="para_beta_helix"/>
    <property type="match status" value="2"/>
</dbReference>
<evidence type="ECO:0000313" key="8">
    <source>
        <dbReference type="Proteomes" id="UP001058458"/>
    </source>
</evidence>
<reference evidence="7" key="1">
    <citation type="submission" date="2020-10" db="EMBL/GenBank/DDBJ databases">
        <authorList>
            <person name="Delgado J.A."/>
            <person name="Gonzalez J.M."/>
        </authorList>
    </citation>
    <scope>NUCLEOTIDE SEQUENCE</scope>
    <source>
        <strain evidence="7">23.6</strain>
    </source>
</reference>
<dbReference type="AlphaFoldDB" id="A0AB38QX28"/>